<proteinExistence type="predicted"/>
<feature type="chain" id="PRO_5011460414" description="YXWGXW repeat-containing protein" evidence="2">
    <location>
        <begin position="32"/>
        <end position="485"/>
    </location>
</feature>
<dbReference type="Proteomes" id="UP000198756">
    <property type="component" value="Unassembled WGS sequence"/>
</dbReference>
<feature type="signal peptide" evidence="2">
    <location>
        <begin position="1"/>
        <end position="31"/>
    </location>
</feature>
<dbReference type="EMBL" id="FMXE01000004">
    <property type="protein sequence ID" value="SDA48795.1"/>
    <property type="molecule type" value="Genomic_DNA"/>
</dbReference>
<feature type="compositionally biased region" description="Polar residues" evidence="1">
    <location>
        <begin position="340"/>
        <end position="353"/>
    </location>
</feature>
<keyword evidence="2" id="KW-0732">Signal</keyword>
<evidence type="ECO:0008006" key="5">
    <source>
        <dbReference type="Google" id="ProtNLM"/>
    </source>
</evidence>
<feature type="compositionally biased region" description="Polar residues" evidence="1">
    <location>
        <begin position="437"/>
        <end position="455"/>
    </location>
</feature>
<dbReference type="OrthoDB" id="5485224at2"/>
<dbReference type="RefSeq" id="WP_092728531.1">
    <property type="nucleotide sequence ID" value="NZ_FMXE01000004.1"/>
</dbReference>
<feature type="compositionally biased region" description="Polar residues" evidence="1">
    <location>
        <begin position="361"/>
        <end position="421"/>
    </location>
</feature>
<organism evidence="3 4">
    <name type="scientific">Algoriphagus alkaliphilus</name>
    <dbReference type="NCBI Taxonomy" id="279824"/>
    <lineage>
        <taxon>Bacteria</taxon>
        <taxon>Pseudomonadati</taxon>
        <taxon>Bacteroidota</taxon>
        <taxon>Cytophagia</taxon>
        <taxon>Cytophagales</taxon>
        <taxon>Cyclobacteriaceae</taxon>
        <taxon>Algoriphagus</taxon>
    </lineage>
</organism>
<dbReference type="STRING" id="279824.SAMN03080617_00677"/>
<reference evidence="4" key="1">
    <citation type="submission" date="2016-10" db="EMBL/GenBank/DDBJ databases">
        <authorList>
            <person name="Varghese N."/>
            <person name="Submissions S."/>
        </authorList>
    </citation>
    <scope>NUCLEOTIDE SEQUENCE [LARGE SCALE GENOMIC DNA]</scope>
    <source>
        <strain evidence="4">DSM 22703</strain>
    </source>
</reference>
<evidence type="ECO:0000256" key="1">
    <source>
        <dbReference type="SAM" id="MobiDB-lite"/>
    </source>
</evidence>
<gene>
    <name evidence="3" type="ORF">SAMN03080617_00677</name>
</gene>
<evidence type="ECO:0000313" key="4">
    <source>
        <dbReference type="Proteomes" id="UP000198756"/>
    </source>
</evidence>
<name>A0A1G5VUV1_9BACT</name>
<feature type="region of interest" description="Disordered" evidence="1">
    <location>
        <begin position="225"/>
        <end position="485"/>
    </location>
</feature>
<feature type="compositionally biased region" description="Polar residues" evidence="1">
    <location>
        <begin position="295"/>
        <end position="328"/>
    </location>
</feature>
<protein>
    <recommendedName>
        <fullName evidence="5">YXWGXW repeat-containing protein</fullName>
    </recommendedName>
</protein>
<dbReference type="InterPro" id="IPR046535">
    <property type="entry name" value="DUF6600"/>
</dbReference>
<dbReference type="AlphaFoldDB" id="A0A1G5VUV1"/>
<evidence type="ECO:0000313" key="3">
    <source>
        <dbReference type="EMBL" id="SDA48795.1"/>
    </source>
</evidence>
<evidence type="ECO:0000256" key="2">
    <source>
        <dbReference type="SAM" id="SignalP"/>
    </source>
</evidence>
<accession>A0A1G5VUV1</accession>
<dbReference type="Pfam" id="PF20245">
    <property type="entry name" value="DUF6600"/>
    <property type="match status" value="1"/>
</dbReference>
<feature type="compositionally biased region" description="Polar residues" evidence="1">
    <location>
        <begin position="225"/>
        <end position="240"/>
    </location>
</feature>
<feature type="compositionally biased region" description="Low complexity" evidence="1">
    <location>
        <begin position="458"/>
        <end position="485"/>
    </location>
</feature>
<feature type="compositionally biased region" description="Basic and acidic residues" evidence="1">
    <location>
        <begin position="245"/>
        <end position="268"/>
    </location>
</feature>
<feature type="compositionally biased region" description="Low complexity" evidence="1">
    <location>
        <begin position="280"/>
        <end position="293"/>
    </location>
</feature>
<sequence>MKTNFVSRWLNSLVVGVFLLAGLLVSQNATAESYNGVSFQVFYDELAPYGDWVRDARHGYIWLPAVDQNFHPYGTDGHWVMTEYGNTWVSYFDWGWAPFHYGRWYFDDYFRSWAWIPGYQWGPAWVSWRTGGGYYGWAPLGPGASFNMIGNYSSFHWVFLPRHRIYHHHAYRYYAPHRTRVRIYNNTTIINNTYVYNNQTYVTGPSRRELQQVTRRNVPVYQVQASNTPGRTSVSRNTLNVYRPEVQESRDRTVGARPSRILEADQARGGRSSQVLNAPSRTSAASGTSGGRTLESPSRSSINTDGTVERTTPSRSSNPAVNQGTQRPVITPMPDDSRSRSTYTAPSRVQSSGSREEAPARSTQVRPTPNPSQRTTAAPSRPSNEVRNMEQRTQPSTPARESVQQSRPAQAPARTQVQERAQTPARVQAPVNRSEPARTQVTQPSRIQSGGNSSEVKAPAPARQSAPAAPSTSGSTPSRSSGRGN</sequence>
<keyword evidence="4" id="KW-1185">Reference proteome</keyword>